<feature type="binding site" evidence="9">
    <location>
        <position position="125"/>
    </location>
    <ligand>
        <name>substrate</name>
    </ligand>
</feature>
<evidence type="ECO:0000256" key="8">
    <source>
        <dbReference type="PIRSR" id="PIRSR611782-1"/>
    </source>
</evidence>
<feature type="binding site" evidence="9">
    <location>
        <begin position="229"/>
        <end position="231"/>
    </location>
    <ligand>
        <name>substrate</name>
    </ligand>
</feature>
<organism evidence="12 13">
    <name type="scientific">Ancylobacter novellus (strain ATCC 8093 / DSM 506 / JCM 20403 / CCM 1077 / IAM 12100 / NBRC 12443 / NCIMB 10456)</name>
    <name type="common">Starkeya novella</name>
    <dbReference type="NCBI Taxonomy" id="639283"/>
    <lineage>
        <taxon>Bacteria</taxon>
        <taxon>Pseudomonadati</taxon>
        <taxon>Pseudomonadota</taxon>
        <taxon>Alphaproteobacteria</taxon>
        <taxon>Hyphomicrobiales</taxon>
        <taxon>Xanthobacteraceae</taxon>
        <taxon>Ancylobacter</taxon>
    </lineage>
</organism>
<dbReference type="Gene3D" id="2.30.42.10">
    <property type="match status" value="2"/>
</dbReference>
<evidence type="ECO:0000256" key="9">
    <source>
        <dbReference type="PIRSR" id="PIRSR611782-2"/>
    </source>
</evidence>
<keyword evidence="5" id="KW-0574">Periplasm</keyword>
<keyword evidence="13" id="KW-1185">Reference proteome</keyword>
<feature type="domain" description="PDZ" evidence="11">
    <location>
        <begin position="269"/>
        <end position="367"/>
    </location>
</feature>
<dbReference type="GO" id="GO:0042597">
    <property type="term" value="C:periplasmic space"/>
    <property type="evidence" value="ECO:0007669"/>
    <property type="project" value="UniProtKB-SubCell"/>
</dbReference>
<keyword evidence="7" id="KW-0720">Serine protease</keyword>
<dbReference type="SUPFAM" id="SSF50156">
    <property type="entry name" value="PDZ domain-like"/>
    <property type="match status" value="2"/>
</dbReference>
<accession>D7A979</accession>
<dbReference type="InterPro" id="IPR001478">
    <property type="entry name" value="PDZ"/>
</dbReference>
<dbReference type="eggNOG" id="COG0265">
    <property type="taxonomic scope" value="Bacteria"/>
</dbReference>
<feature type="active site" description="Charge relay system" evidence="8">
    <location>
        <position position="155"/>
    </location>
</feature>
<dbReference type="Proteomes" id="UP000006633">
    <property type="component" value="Chromosome"/>
</dbReference>
<dbReference type="InterPro" id="IPR001940">
    <property type="entry name" value="Peptidase_S1C"/>
</dbReference>
<dbReference type="OrthoDB" id="7358927at2"/>
<dbReference type="Pfam" id="PF13365">
    <property type="entry name" value="Trypsin_2"/>
    <property type="match status" value="1"/>
</dbReference>
<evidence type="ECO:0000313" key="13">
    <source>
        <dbReference type="Proteomes" id="UP000006633"/>
    </source>
</evidence>
<evidence type="ECO:0000259" key="11">
    <source>
        <dbReference type="PROSITE" id="PS50106"/>
    </source>
</evidence>
<evidence type="ECO:0000313" key="12">
    <source>
        <dbReference type="EMBL" id="ADH88784.1"/>
    </source>
</evidence>
<dbReference type="AlphaFoldDB" id="D7A979"/>
<dbReference type="PROSITE" id="PS50106">
    <property type="entry name" value="PDZ"/>
    <property type="match status" value="2"/>
</dbReference>
<dbReference type="NCBIfam" id="TIGR02037">
    <property type="entry name" value="degP_htrA_DO"/>
    <property type="match status" value="1"/>
</dbReference>
<evidence type="ECO:0000256" key="2">
    <source>
        <dbReference type="ARBA" id="ARBA00022670"/>
    </source>
</evidence>
<feature type="active site" description="Charge relay system" evidence="8">
    <location>
        <position position="231"/>
    </location>
</feature>
<dbReference type="Pfam" id="PF17820">
    <property type="entry name" value="PDZ_6"/>
    <property type="match status" value="2"/>
</dbReference>
<dbReference type="KEGG" id="sno:Snov_1474"/>
<sequence>MKRFATRSALVAAALLMAAPVLAQTAPAPGAAVGGPRVPASRAEIGLSFAPIVARTAPAIVNVYAMKAMPARNNPLLDDPFFRRFFGDRGSPDVPGLDMPAERIQRSLGSGVLVDPSGIVVTNNHVIEGADEIRISLSDKREFDADVVLRDPRTDLAVLRIEGAKGGFPSAVFGSSDDLEVGDIVLAIGNPFGVGQTVTQGIVSALARTQRGITDYGFFIQTDAAINPGNSGGALVDGAGRIVGINTAIFSRSGGSLGIGFAIPADMVRVVLQSALTGSKVVRRPWLGADLQQVTPDIADGLDVARPTGALVQNVLPDSPASKAGLRAGDLIIAVAGQEVGDPDAFGYRFATRPLGGAVELGIIRQGKPVTLRVMLETAPETVPREEITLAGRSPLTGATVVNLSPAVVEEMRTVDASKGVVITAVAEGSLAERTSFRPGDILLEVNGVPITRTADLARATATPARMWRITLQRGGRTLSAVLPG</sequence>
<keyword evidence="4" id="KW-0677">Repeat</keyword>
<feature type="chain" id="PRO_5038899998" evidence="10">
    <location>
        <begin position="24"/>
        <end position="485"/>
    </location>
</feature>
<dbReference type="GO" id="GO:0004252">
    <property type="term" value="F:serine-type endopeptidase activity"/>
    <property type="evidence" value="ECO:0007669"/>
    <property type="project" value="InterPro"/>
</dbReference>
<dbReference type="InterPro" id="IPR036034">
    <property type="entry name" value="PDZ_sf"/>
</dbReference>
<reference evidence="12 13" key="1">
    <citation type="journal article" date="2012" name="Stand. Genomic Sci.">
        <title>Complete genome sequence of the facultatively chemolithoautotrophic and methylotrophic alpha Proteobacterium Starkeya novella type strain (ATCC 8093(T)).</title>
        <authorList>
            <person name="Kappler U."/>
            <person name="Davenport K."/>
            <person name="Beatson S."/>
            <person name="Lucas S."/>
            <person name="Lapidus A."/>
            <person name="Copeland A."/>
            <person name="Berry K.W."/>
            <person name="Glavina Del Rio T."/>
            <person name="Hammon N."/>
            <person name="Dalin E."/>
            <person name="Tice H."/>
            <person name="Pitluck S."/>
            <person name="Richardson P."/>
            <person name="Bruce D."/>
            <person name="Goodwin L.A."/>
            <person name="Han C."/>
            <person name="Tapia R."/>
            <person name="Detter J.C."/>
            <person name="Chang Y.J."/>
            <person name="Jeffries C.D."/>
            <person name="Land M."/>
            <person name="Hauser L."/>
            <person name="Kyrpides N.C."/>
            <person name="Goker M."/>
            <person name="Ivanova N."/>
            <person name="Klenk H.P."/>
            <person name="Woyke T."/>
        </authorList>
    </citation>
    <scope>NUCLEOTIDE SEQUENCE [LARGE SCALE GENOMIC DNA]</scope>
    <source>
        <strain evidence="13">ATCC 8093 / DSM 506 / JCM 20403 / CCM 1077 / IAM 12100 / NBRC 12443 / NCIMB 10456</strain>
    </source>
</reference>
<dbReference type="InterPro" id="IPR051201">
    <property type="entry name" value="Chloro_Bact_Ser_Proteases"/>
</dbReference>
<feature type="domain" description="PDZ" evidence="11">
    <location>
        <begin position="387"/>
        <end position="451"/>
    </location>
</feature>
<dbReference type="PRINTS" id="PR00834">
    <property type="entry name" value="PROTEASES2C"/>
</dbReference>
<dbReference type="STRING" id="639283.Snov_1474"/>
<gene>
    <name evidence="12" type="ordered locus">Snov_1474</name>
</gene>
<dbReference type="RefSeq" id="WP_013166288.1">
    <property type="nucleotide sequence ID" value="NC_014217.1"/>
</dbReference>
<dbReference type="EMBL" id="CP002026">
    <property type="protein sequence ID" value="ADH88784.1"/>
    <property type="molecule type" value="Genomic_DNA"/>
</dbReference>
<proteinExistence type="predicted"/>
<feature type="active site" description="Charge relay system" evidence="8">
    <location>
        <position position="125"/>
    </location>
</feature>
<keyword evidence="2 12" id="KW-0645">Protease</keyword>
<protein>
    <submittedName>
        <fullName evidence="12">Protease Do</fullName>
        <ecNumber evidence="12">3.4.21.108</ecNumber>
    </submittedName>
</protein>
<name>D7A979_ANCN5</name>
<keyword evidence="3 10" id="KW-0732">Signal</keyword>
<dbReference type="SMART" id="SM00228">
    <property type="entry name" value="PDZ"/>
    <property type="match status" value="2"/>
</dbReference>
<evidence type="ECO:0000256" key="6">
    <source>
        <dbReference type="ARBA" id="ARBA00022801"/>
    </source>
</evidence>
<dbReference type="EC" id="3.4.21.108" evidence="12"/>
<evidence type="ECO:0000256" key="10">
    <source>
        <dbReference type="SAM" id="SignalP"/>
    </source>
</evidence>
<dbReference type="InterPro" id="IPR041489">
    <property type="entry name" value="PDZ_6"/>
</dbReference>
<dbReference type="InterPro" id="IPR011782">
    <property type="entry name" value="Pept_S1C_Do"/>
</dbReference>
<evidence type="ECO:0000256" key="3">
    <source>
        <dbReference type="ARBA" id="ARBA00022729"/>
    </source>
</evidence>
<dbReference type="SUPFAM" id="SSF50494">
    <property type="entry name" value="Trypsin-like serine proteases"/>
    <property type="match status" value="1"/>
</dbReference>
<evidence type="ECO:0000256" key="7">
    <source>
        <dbReference type="ARBA" id="ARBA00022825"/>
    </source>
</evidence>
<keyword evidence="6 12" id="KW-0378">Hydrolase</keyword>
<feature type="signal peptide" evidence="10">
    <location>
        <begin position="1"/>
        <end position="23"/>
    </location>
</feature>
<evidence type="ECO:0000256" key="5">
    <source>
        <dbReference type="ARBA" id="ARBA00022764"/>
    </source>
</evidence>
<feature type="binding site" evidence="9">
    <location>
        <position position="155"/>
    </location>
    <ligand>
        <name>substrate</name>
    </ligand>
</feature>
<dbReference type="InterPro" id="IPR009003">
    <property type="entry name" value="Peptidase_S1_PA"/>
</dbReference>
<dbReference type="GO" id="GO:0006508">
    <property type="term" value="P:proteolysis"/>
    <property type="evidence" value="ECO:0007669"/>
    <property type="project" value="UniProtKB-KW"/>
</dbReference>
<dbReference type="PANTHER" id="PTHR43343:SF3">
    <property type="entry name" value="PROTEASE DO-LIKE 8, CHLOROPLASTIC"/>
    <property type="match status" value="1"/>
</dbReference>
<evidence type="ECO:0000256" key="1">
    <source>
        <dbReference type="ARBA" id="ARBA00004418"/>
    </source>
</evidence>
<evidence type="ECO:0000256" key="4">
    <source>
        <dbReference type="ARBA" id="ARBA00022737"/>
    </source>
</evidence>
<dbReference type="Gene3D" id="2.40.10.120">
    <property type="match status" value="1"/>
</dbReference>
<dbReference type="HOGENOM" id="CLU_020120_1_1_5"/>
<dbReference type="PANTHER" id="PTHR43343">
    <property type="entry name" value="PEPTIDASE S12"/>
    <property type="match status" value="1"/>
</dbReference>
<comment type="subcellular location">
    <subcellularLocation>
        <location evidence="1">Periplasm</location>
    </subcellularLocation>
</comment>